<dbReference type="Gene3D" id="3.40.640.10">
    <property type="entry name" value="Type I PLP-dependent aspartate aminotransferase-like (Major domain)"/>
    <property type="match status" value="1"/>
</dbReference>
<dbReference type="SUPFAM" id="SSF53383">
    <property type="entry name" value="PLP-dependent transferases"/>
    <property type="match status" value="1"/>
</dbReference>
<dbReference type="GO" id="GO:0016831">
    <property type="term" value="F:carboxy-lyase activity"/>
    <property type="evidence" value="ECO:0007669"/>
    <property type="project" value="InterPro"/>
</dbReference>
<dbReference type="InterPro" id="IPR010977">
    <property type="entry name" value="Aromatic_deC"/>
</dbReference>
<evidence type="ECO:0000256" key="2">
    <source>
        <dbReference type="ARBA" id="ARBA00009533"/>
    </source>
</evidence>
<dbReference type="OrthoDB" id="2161780at2759"/>
<keyword evidence="4 6" id="KW-0456">Lyase</keyword>
<reference evidence="7 8" key="1">
    <citation type="submission" date="2013-07" db="EMBL/GenBank/DDBJ databases">
        <title>The Genome Sequence of Cryptococcus heveanensis BCC8398.</title>
        <authorList>
            <consortium name="The Broad Institute Genome Sequencing Platform"/>
            <person name="Cuomo C."/>
            <person name="Litvintseva A."/>
            <person name="Chen Y."/>
            <person name="Heitman J."/>
            <person name="Sun S."/>
            <person name="Springer D."/>
            <person name="Dromer F."/>
            <person name="Young S.K."/>
            <person name="Zeng Q."/>
            <person name="Gargeya S."/>
            <person name="Fitzgerald M."/>
            <person name="Abouelleil A."/>
            <person name="Alvarado L."/>
            <person name="Berlin A.M."/>
            <person name="Chapman S.B."/>
            <person name="Dewar J."/>
            <person name="Goldberg J."/>
            <person name="Griggs A."/>
            <person name="Gujja S."/>
            <person name="Hansen M."/>
            <person name="Howarth C."/>
            <person name="Imamovic A."/>
            <person name="Larimer J."/>
            <person name="McCowan C."/>
            <person name="Murphy C."/>
            <person name="Pearson M."/>
            <person name="Priest M."/>
            <person name="Roberts A."/>
            <person name="Saif S."/>
            <person name="Shea T."/>
            <person name="Sykes S."/>
            <person name="Wortman J."/>
            <person name="Nusbaum C."/>
            <person name="Birren B."/>
        </authorList>
    </citation>
    <scope>NUCLEOTIDE SEQUENCE [LARGE SCALE GENOMIC DNA]</scope>
    <source>
        <strain evidence="7 8">BCC8398</strain>
    </source>
</reference>
<comment type="cofactor">
    <cofactor evidence="1 5 6">
        <name>pyridoxal 5'-phosphate</name>
        <dbReference type="ChEBI" id="CHEBI:597326"/>
    </cofactor>
</comment>
<protein>
    <recommendedName>
        <fullName evidence="9">PLP-dependent transferase</fullName>
    </recommendedName>
</protein>
<dbReference type="PROSITE" id="PS00392">
    <property type="entry name" value="DDC_GAD_HDC_YDC"/>
    <property type="match status" value="1"/>
</dbReference>
<dbReference type="Proteomes" id="UP000092666">
    <property type="component" value="Unassembled WGS sequence"/>
</dbReference>
<dbReference type="InterPro" id="IPR002129">
    <property type="entry name" value="PyrdxlP-dep_de-COase"/>
</dbReference>
<dbReference type="AlphaFoldDB" id="A0A1B9H2W9"/>
<evidence type="ECO:0000313" key="8">
    <source>
        <dbReference type="Proteomes" id="UP000092666"/>
    </source>
</evidence>
<dbReference type="PANTHER" id="PTHR11999:SF165">
    <property type="entry name" value="DECARBOXYLASE, PUTATIVE (AFU_ORTHOLOGUE AFUA_2G04980)-RELATED"/>
    <property type="match status" value="1"/>
</dbReference>
<dbReference type="Pfam" id="PF00282">
    <property type="entry name" value="Pyridoxal_deC"/>
    <property type="match status" value="1"/>
</dbReference>
<reference evidence="8" key="2">
    <citation type="submission" date="2013-12" db="EMBL/GenBank/DDBJ databases">
        <title>Evolution of pathogenesis and genome organization in the Tremellales.</title>
        <authorList>
            <person name="Cuomo C."/>
            <person name="Litvintseva A."/>
            <person name="Heitman J."/>
            <person name="Chen Y."/>
            <person name="Sun S."/>
            <person name="Springer D."/>
            <person name="Dromer F."/>
            <person name="Young S."/>
            <person name="Zeng Q."/>
            <person name="Chapman S."/>
            <person name="Gujja S."/>
            <person name="Saif S."/>
            <person name="Birren B."/>
        </authorList>
    </citation>
    <scope>NUCLEOTIDE SEQUENCE [LARGE SCALE GENOMIC DNA]</scope>
    <source>
        <strain evidence="8">BCC8398</strain>
    </source>
</reference>
<dbReference type="InterPro" id="IPR015424">
    <property type="entry name" value="PyrdxlP-dep_Trfase"/>
</dbReference>
<dbReference type="EMBL" id="KV700122">
    <property type="protein sequence ID" value="OCF37597.1"/>
    <property type="molecule type" value="Genomic_DNA"/>
</dbReference>
<evidence type="ECO:0000256" key="5">
    <source>
        <dbReference type="PIRSR" id="PIRSR602129-50"/>
    </source>
</evidence>
<proteinExistence type="inferred from homology"/>
<dbReference type="InterPro" id="IPR021115">
    <property type="entry name" value="Pyridoxal-P_BS"/>
</dbReference>
<dbReference type="InterPro" id="IPR015421">
    <property type="entry name" value="PyrdxlP-dep_Trfase_major"/>
</dbReference>
<sequence>MAESAGRPAQEVDQFLSTLPKVIDHITSRHTDLHTLPTLATPSSISNTLSSLPRSLPEQGLGVEGTTSYLVNSILPGILQAQNGPRYYGFVVGGVTPAAQLADILSTSYDENVQVNLYQQTASVAVEQRALELVLDLLSIERKVFMGRTMTTGATSANVLGLACARDYLYANSPHLPQGYSYAQDGPPSSPTLPSPPIIVLSLYPHFSIQKAASLVGLGSSSRIIHSMPSQADDELAFDVYKLEERLEAEKQAGRGVIVVYGIGEVNTGGFGRGLGDVAELCKKYGAWLHVDAAFGGFAGLMPELAEYTKDMDKADSLTLDGHKWLNVPYDCGLFFTRHTSSLTTVFQPPSASAPAYLASSSASPQSAQPTGLAEAEGTVQAQDVPSPLYVGIENSRRFRALPLLASLLSLGKEGYRDIVTRNILFARKVATFINESPHYELLNPSPRASVGDQKTTSEDSGGLDIIPSNIVLFRGSSASPYPPSSPGSSTELTKAINDTRLLYVSATKWRGEGAVRIAVSNYLTDEARDLDIVLGVLGRLGRGERGVQGGGVSVIQSR</sequence>
<comment type="similarity">
    <text evidence="2 6">Belongs to the group II decarboxylase family.</text>
</comment>
<dbReference type="PANTHER" id="PTHR11999">
    <property type="entry name" value="GROUP II PYRIDOXAL-5-PHOSPHATE DECARBOXYLASE"/>
    <property type="match status" value="1"/>
</dbReference>
<dbReference type="STRING" id="1296120.A0A1B9H2W9"/>
<dbReference type="GO" id="GO:0019752">
    <property type="term" value="P:carboxylic acid metabolic process"/>
    <property type="evidence" value="ECO:0007669"/>
    <property type="project" value="InterPro"/>
</dbReference>
<evidence type="ECO:0000256" key="3">
    <source>
        <dbReference type="ARBA" id="ARBA00022898"/>
    </source>
</evidence>
<organism evidence="7 8">
    <name type="scientific">Kwoniella heveanensis BCC8398</name>
    <dbReference type="NCBI Taxonomy" id="1296120"/>
    <lineage>
        <taxon>Eukaryota</taxon>
        <taxon>Fungi</taxon>
        <taxon>Dikarya</taxon>
        <taxon>Basidiomycota</taxon>
        <taxon>Agaricomycotina</taxon>
        <taxon>Tremellomycetes</taxon>
        <taxon>Tremellales</taxon>
        <taxon>Cryptococcaceae</taxon>
        <taxon>Kwoniella</taxon>
    </lineage>
</organism>
<dbReference type="InterPro" id="IPR015422">
    <property type="entry name" value="PyrdxlP-dep_Trfase_small"/>
</dbReference>
<evidence type="ECO:0000256" key="4">
    <source>
        <dbReference type="ARBA" id="ARBA00023239"/>
    </source>
</evidence>
<keyword evidence="3 5" id="KW-0663">Pyridoxal phosphate</keyword>
<name>A0A1B9H2W9_9TREE</name>
<keyword evidence="8" id="KW-1185">Reference proteome</keyword>
<evidence type="ECO:0008006" key="9">
    <source>
        <dbReference type="Google" id="ProtNLM"/>
    </source>
</evidence>
<gene>
    <name evidence="7" type="ORF">I316_00724</name>
</gene>
<accession>A0A1B9H2W9</accession>
<dbReference type="GO" id="GO:0030170">
    <property type="term" value="F:pyridoxal phosphate binding"/>
    <property type="evidence" value="ECO:0007669"/>
    <property type="project" value="InterPro"/>
</dbReference>
<evidence type="ECO:0000256" key="1">
    <source>
        <dbReference type="ARBA" id="ARBA00001933"/>
    </source>
</evidence>
<dbReference type="Gene3D" id="3.90.1150.10">
    <property type="entry name" value="Aspartate Aminotransferase, domain 1"/>
    <property type="match status" value="1"/>
</dbReference>
<evidence type="ECO:0000256" key="6">
    <source>
        <dbReference type="RuleBase" id="RU000382"/>
    </source>
</evidence>
<evidence type="ECO:0000313" key="7">
    <source>
        <dbReference type="EMBL" id="OCF37597.1"/>
    </source>
</evidence>
<feature type="modified residue" description="N6-(pyridoxal phosphate)lysine" evidence="5">
    <location>
        <position position="324"/>
    </location>
</feature>
<dbReference type="GO" id="GO:0005737">
    <property type="term" value="C:cytoplasm"/>
    <property type="evidence" value="ECO:0007669"/>
    <property type="project" value="TreeGrafter"/>
</dbReference>